<organism evidence="1 2">
    <name type="scientific">Bacterioplanoides pacificum</name>
    <dbReference type="NCBI Taxonomy" id="1171596"/>
    <lineage>
        <taxon>Bacteria</taxon>
        <taxon>Pseudomonadati</taxon>
        <taxon>Pseudomonadota</taxon>
        <taxon>Gammaproteobacteria</taxon>
        <taxon>Oceanospirillales</taxon>
        <taxon>Oceanospirillaceae</taxon>
        <taxon>Bacterioplanoides</taxon>
    </lineage>
</organism>
<reference evidence="2" key="1">
    <citation type="journal article" date="2019" name="Int. J. Syst. Evol. Microbiol.">
        <title>The Global Catalogue of Microorganisms (GCM) 10K type strain sequencing project: providing services to taxonomists for standard genome sequencing and annotation.</title>
        <authorList>
            <consortium name="The Broad Institute Genomics Platform"/>
            <consortium name="The Broad Institute Genome Sequencing Center for Infectious Disease"/>
            <person name="Wu L."/>
            <person name="Ma J."/>
        </authorList>
    </citation>
    <scope>NUCLEOTIDE SEQUENCE [LARGE SCALE GENOMIC DNA]</scope>
    <source>
        <strain evidence="2">KCTC 42424</strain>
    </source>
</reference>
<dbReference type="RefSeq" id="WP_376868078.1">
    <property type="nucleotide sequence ID" value="NZ_JBHRYB010000015.1"/>
</dbReference>
<dbReference type="Proteomes" id="UP001595722">
    <property type="component" value="Unassembled WGS sequence"/>
</dbReference>
<sequence length="64" mass="7460">TKPACQAVIFKKLFKNKHLTSSVWLSFSPSAIRSGAFYRHRKSRQHLFVSFLQQDEICPFSSDR</sequence>
<feature type="non-terminal residue" evidence="1">
    <location>
        <position position="1"/>
    </location>
</feature>
<evidence type="ECO:0000313" key="1">
    <source>
        <dbReference type="EMBL" id="MFC3681590.1"/>
    </source>
</evidence>
<name>A0ABV7VVM5_9GAMM</name>
<dbReference type="EMBL" id="JBHRYB010000015">
    <property type="protein sequence ID" value="MFC3681590.1"/>
    <property type="molecule type" value="Genomic_DNA"/>
</dbReference>
<protein>
    <submittedName>
        <fullName evidence="1">Uncharacterized protein</fullName>
    </submittedName>
</protein>
<evidence type="ECO:0000313" key="2">
    <source>
        <dbReference type="Proteomes" id="UP001595722"/>
    </source>
</evidence>
<proteinExistence type="predicted"/>
<comment type="caution">
    <text evidence="1">The sequence shown here is derived from an EMBL/GenBank/DDBJ whole genome shotgun (WGS) entry which is preliminary data.</text>
</comment>
<gene>
    <name evidence="1" type="ORF">ACFOMG_15905</name>
</gene>
<keyword evidence="2" id="KW-1185">Reference proteome</keyword>
<accession>A0ABV7VVM5</accession>